<comment type="caution">
    <text evidence="1">The sequence shown here is derived from an EMBL/GenBank/DDBJ whole genome shotgun (WGS) entry which is preliminary data.</text>
</comment>
<name>A0ACB8QF57_9AGAM</name>
<proteinExistence type="predicted"/>
<dbReference type="Proteomes" id="UP000814128">
    <property type="component" value="Unassembled WGS sequence"/>
</dbReference>
<evidence type="ECO:0000313" key="1">
    <source>
        <dbReference type="EMBL" id="KAI0030389.1"/>
    </source>
</evidence>
<organism evidence="1 2">
    <name type="scientific">Vararia minispora EC-137</name>
    <dbReference type="NCBI Taxonomy" id="1314806"/>
    <lineage>
        <taxon>Eukaryota</taxon>
        <taxon>Fungi</taxon>
        <taxon>Dikarya</taxon>
        <taxon>Basidiomycota</taxon>
        <taxon>Agaricomycotina</taxon>
        <taxon>Agaricomycetes</taxon>
        <taxon>Russulales</taxon>
        <taxon>Lachnocladiaceae</taxon>
        <taxon>Vararia</taxon>
    </lineage>
</organism>
<reference evidence="1" key="2">
    <citation type="journal article" date="2022" name="New Phytol.">
        <title>Evolutionary transition to the ectomycorrhizal habit in the genomes of a hyperdiverse lineage of mushroom-forming fungi.</title>
        <authorList>
            <person name="Looney B."/>
            <person name="Miyauchi S."/>
            <person name="Morin E."/>
            <person name="Drula E."/>
            <person name="Courty P.E."/>
            <person name="Kohler A."/>
            <person name="Kuo A."/>
            <person name="LaButti K."/>
            <person name="Pangilinan J."/>
            <person name="Lipzen A."/>
            <person name="Riley R."/>
            <person name="Andreopoulos W."/>
            <person name="He G."/>
            <person name="Johnson J."/>
            <person name="Nolan M."/>
            <person name="Tritt A."/>
            <person name="Barry K.W."/>
            <person name="Grigoriev I.V."/>
            <person name="Nagy L.G."/>
            <person name="Hibbett D."/>
            <person name="Henrissat B."/>
            <person name="Matheny P.B."/>
            <person name="Labbe J."/>
            <person name="Martin F.M."/>
        </authorList>
    </citation>
    <scope>NUCLEOTIDE SEQUENCE</scope>
    <source>
        <strain evidence="1">EC-137</strain>
    </source>
</reference>
<evidence type="ECO:0000313" key="2">
    <source>
        <dbReference type="Proteomes" id="UP000814128"/>
    </source>
</evidence>
<keyword evidence="2" id="KW-1185">Reference proteome</keyword>
<gene>
    <name evidence="1" type="ORF">K488DRAFT_87804</name>
</gene>
<dbReference type="EMBL" id="MU273624">
    <property type="protein sequence ID" value="KAI0030389.1"/>
    <property type="molecule type" value="Genomic_DNA"/>
</dbReference>
<sequence length="592" mass="65370">METTDVLIVGAGPSGLMCALALAKYNVRTMVVERREPGTLYGNADTIQPGTIEMLESFDLRDKFMEHSRPVFAYAAYSADDETGLLVRQPQGPNVVVSDARYPYELGISIERIETILRDAAVGYGTKIEQPWMPTMLVVHPDTAPDSYPIEVTIARSTRHYSPGASPGSSPGGPEIPSEKRTVRAKYVIGCDGAHSWVRDAVGLHMEKAERDEQAVNWGVTTFTPDTDFPDTMVKAVIATPVCGMISWMPRPDGKGRLYVPLSSSFDSRSCTKEVFLEAIQSVLDDAFKPYKMKIAECHSLSAYKVVQSVAQHFQVYNRVFLAGDSAYTHSAKTGQGANAAMKDAYNLSWKLAFVLRGWAKSKLLDTYEDERRAYAKDLIALDQEIAQAIERGGHSTRYRRMWDEKNRFITGVGIVYHSSLTPEIQSSALASRLTPGERLPPAVILRLADWRPWNIHDILVSDCTFKLMLFPGEIRSSQDKVAAFADILQDLLGNRQELVKISAVFLDLKVWSHWTDVAPCIRDPLIIFVDDAGSTPYDGSTMDASPSNAYKVYGIAPEGCGLLLRPDSHVSLVFPISKIGANAVADFLNGL</sequence>
<accession>A0ACB8QF57</accession>
<reference evidence="1" key="1">
    <citation type="submission" date="2021-02" db="EMBL/GenBank/DDBJ databases">
        <authorList>
            <consortium name="DOE Joint Genome Institute"/>
            <person name="Ahrendt S."/>
            <person name="Looney B.P."/>
            <person name="Miyauchi S."/>
            <person name="Morin E."/>
            <person name="Drula E."/>
            <person name="Courty P.E."/>
            <person name="Chicoki N."/>
            <person name="Fauchery L."/>
            <person name="Kohler A."/>
            <person name="Kuo A."/>
            <person name="Labutti K."/>
            <person name="Pangilinan J."/>
            <person name="Lipzen A."/>
            <person name="Riley R."/>
            <person name="Andreopoulos W."/>
            <person name="He G."/>
            <person name="Johnson J."/>
            <person name="Barry K.W."/>
            <person name="Grigoriev I.V."/>
            <person name="Nagy L."/>
            <person name="Hibbett D."/>
            <person name="Henrissat B."/>
            <person name="Matheny P.B."/>
            <person name="Labbe J."/>
            <person name="Martin F."/>
        </authorList>
    </citation>
    <scope>NUCLEOTIDE SEQUENCE</scope>
    <source>
        <strain evidence="1">EC-137</strain>
    </source>
</reference>
<protein>
    <submittedName>
        <fullName evidence="1">Uncharacterized protein</fullName>
    </submittedName>
</protein>